<evidence type="ECO:0000313" key="5">
    <source>
        <dbReference type="Proteomes" id="UP001470230"/>
    </source>
</evidence>
<accession>A0ABR2GVU8</accession>
<dbReference type="PROSITE" id="PS51186">
    <property type="entry name" value="GNAT"/>
    <property type="match status" value="1"/>
</dbReference>
<comment type="caution">
    <text evidence="4">The sequence shown here is derived from an EMBL/GenBank/DDBJ whole genome shotgun (WGS) entry which is preliminary data.</text>
</comment>
<keyword evidence="1" id="KW-0808">Transferase</keyword>
<dbReference type="PANTHER" id="PTHR10545:SF29">
    <property type="entry name" value="GH14572P-RELATED"/>
    <property type="match status" value="1"/>
</dbReference>
<sequence length="174" mass="19799">MFSSIYKRNLSIRKGGPEDCDFIINLVGGLTQMVIEAEKMPIQIGIRETFQKMLKDPEHYPIFVAEEKDENGKVTKLGATVSSTDLMLYLGGPYLYLQEIIVNDKARGKKVGSALLEHIVQYAKDHGYVSVELTQPPDSCKYHKERTNFYTQHGFAVSGRSRSLELKKYYKIVD</sequence>
<reference evidence="4 5" key="1">
    <citation type="submission" date="2024-04" db="EMBL/GenBank/DDBJ databases">
        <title>Tritrichomonas musculus Genome.</title>
        <authorList>
            <person name="Alves-Ferreira E."/>
            <person name="Grigg M."/>
            <person name="Lorenzi H."/>
            <person name="Galac M."/>
        </authorList>
    </citation>
    <scope>NUCLEOTIDE SEQUENCE [LARGE SCALE GENOMIC DNA]</scope>
    <source>
        <strain evidence="4 5">EAF2021</strain>
    </source>
</reference>
<evidence type="ECO:0000256" key="2">
    <source>
        <dbReference type="ARBA" id="ARBA00023315"/>
    </source>
</evidence>
<dbReference type="InterPro" id="IPR051016">
    <property type="entry name" value="Diverse_Substrate_AcTransf"/>
</dbReference>
<dbReference type="SUPFAM" id="SSF55729">
    <property type="entry name" value="Acyl-CoA N-acyltransferases (Nat)"/>
    <property type="match status" value="1"/>
</dbReference>
<organism evidence="4 5">
    <name type="scientific">Tritrichomonas musculus</name>
    <dbReference type="NCBI Taxonomy" id="1915356"/>
    <lineage>
        <taxon>Eukaryota</taxon>
        <taxon>Metamonada</taxon>
        <taxon>Parabasalia</taxon>
        <taxon>Tritrichomonadida</taxon>
        <taxon>Tritrichomonadidae</taxon>
        <taxon>Tritrichomonas</taxon>
    </lineage>
</organism>
<dbReference type="EMBL" id="JAPFFF010000057">
    <property type="protein sequence ID" value="KAK8838001.1"/>
    <property type="molecule type" value="Genomic_DNA"/>
</dbReference>
<name>A0ABR2GVU8_9EUKA</name>
<keyword evidence="2" id="KW-0012">Acyltransferase</keyword>
<evidence type="ECO:0000256" key="1">
    <source>
        <dbReference type="ARBA" id="ARBA00022679"/>
    </source>
</evidence>
<dbReference type="InterPro" id="IPR016181">
    <property type="entry name" value="Acyl_CoA_acyltransferase"/>
</dbReference>
<dbReference type="PANTHER" id="PTHR10545">
    <property type="entry name" value="DIAMINE N-ACETYLTRANSFERASE"/>
    <property type="match status" value="1"/>
</dbReference>
<feature type="domain" description="N-acetyltransferase" evidence="3">
    <location>
        <begin position="10"/>
        <end position="174"/>
    </location>
</feature>
<dbReference type="InterPro" id="IPR000182">
    <property type="entry name" value="GNAT_dom"/>
</dbReference>
<evidence type="ECO:0000259" key="3">
    <source>
        <dbReference type="PROSITE" id="PS51186"/>
    </source>
</evidence>
<protein>
    <recommendedName>
        <fullName evidence="3">N-acetyltransferase domain-containing protein</fullName>
    </recommendedName>
</protein>
<dbReference type="Proteomes" id="UP001470230">
    <property type="component" value="Unassembled WGS sequence"/>
</dbReference>
<gene>
    <name evidence="4" type="ORF">M9Y10_035946</name>
</gene>
<dbReference type="CDD" id="cd04301">
    <property type="entry name" value="NAT_SF"/>
    <property type="match status" value="1"/>
</dbReference>
<dbReference type="Pfam" id="PF13508">
    <property type="entry name" value="Acetyltransf_7"/>
    <property type="match status" value="1"/>
</dbReference>
<evidence type="ECO:0000313" key="4">
    <source>
        <dbReference type="EMBL" id="KAK8838001.1"/>
    </source>
</evidence>
<dbReference type="Gene3D" id="3.40.630.30">
    <property type="match status" value="1"/>
</dbReference>
<proteinExistence type="predicted"/>
<keyword evidence="5" id="KW-1185">Reference proteome</keyword>